<evidence type="ECO:0000256" key="1">
    <source>
        <dbReference type="SAM" id="MobiDB-lite"/>
    </source>
</evidence>
<accession>A0A251T6Y1</accession>
<keyword evidence="4" id="KW-1185">Reference proteome</keyword>
<sequence>MYIKTIHFGATWHNFNPLIATWQVNTPLNIDLSGNCSIIFSLTRSYSFIRSPSNPNNLLYGDFSENPKSHPVAFSSPQEPCCSLPQPKPKSTSLSLI</sequence>
<dbReference type="EMBL" id="MNCJ02000326">
    <property type="protein sequence ID" value="KAF5780266.1"/>
    <property type="molecule type" value="Genomic_DNA"/>
</dbReference>
<reference evidence="2 4" key="1">
    <citation type="journal article" date="2017" name="Nature">
        <title>The sunflower genome provides insights into oil metabolism, flowering and Asterid evolution.</title>
        <authorList>
            <person name="Badouin H."/>
            <person name="Gouzy J."/>
            <person name="Grassa C.J."/>
            <person name="Murat F."/>
            <person name="Staton S.E."/>
            <person name="Cottret L."/>
            <person name="Lelandais-Briere C."/>
            <person name="Owens G.L."/>
            <person name="Carrere S."/>
            <person name="Mayjonade B."/>
            <person name="Legrand L."/>
            <person name="Gill N."/>
            <person name="Kane N.C."/>
            <person name="Bowers J.E."/>
            <person name="Hubner S."/>
            <person name="Bellec A."/>
            <person name="Berard A."/>
            <person name="Berges H."/>
            <person name="Blanchet N."/>
            <person name="Boniface M.C."/>
            <person name="Brunel D."/>
            <person name="Catrice O."/>
            <person name="Chaidir N."/>
            <person name="Claudel C."/>
            <person name="Donnadieu C."/>
            <person name="Faraut T."/>
            <person name="Fievet G."/>
            <person name="Helmstetter N."/>
            <person name="King M."/>
            <person name="Knapp S.J."/>
            <person name="Lai Z."/>
            <person name="Le Paslier M.C."/>
            <person name="Lippi Y."/>
            <person name="Lorenzon L."/>
            <person name="Mandel J.R."/>
            <person name="Marage G."/>
            <person name="Marchand G."/>
            <person name="Marquand E."/>
            <person name="Bret-Mestries E."/>
            <person name="Morien E."/>
            <person name="Nambeesan S."/>
            <person name="Nguyen T."/>
            <person name="Pegot-Espagnet P."/>
            <person name="Pouilly N."/>
            <person name="Raftis F."/>
            <person name="Sallet E."/>
            <person name="Schiex T."/>
            <person name="Thomas J."/>
            <person name="Vandecasteele C."/>
            <person name="Vares D."/>
            <person name="Vear F."/>
            <person name="Vautrin S."/>
            <person name="Crespi M."/>
            <person name="Mangin B."/>
            <person name="Burke J.M."/>
            <person name="Salse J."/>
            <person name="Munos S."/>
            <person name="Vincourt P."/>
            <person name="Rieseberg L.H."/>
            <person name="Langlade N.B."/>
        </authorList>
    </citation>
    <scope>NUCLEOTIDE SEQUENCE [LARGE SCALE GENOMIC DNA]</scope>
    <source>
        <strain evidence="4">cv. SF193</strain>
        <tissue evidence="2">Leaves</tissue>
    </source>
</reference>
<evidence type="ECO:0000313" key="2">
    <source>
        <dbReference type="EMBL" id="KAF5780266.1"/>
    </source>
</evidence>
<proteinExistence type="predicted"/>
<feature type="region of interest" description="Disordered" evidence="1">
    <location>
        <begin position="70"/>
        <end position="97"/>
    </location>
</feature>
<protein>
    <submittedName>
        <fullName evidence="3">Uncharacterized protein</fullName>
    </submittedName>
</protein>
<dbReference type="AlphaFoldDB" id="A0A251T6Y1"/>
<evidence type="ECO:0000313" key="4">
    <source>
        <dbReference type="Proteomes" id="UP000215914"/>
    </source>
</evidence>
<dbReference type="EMBL" id="CM007900">
    <property type="protein sequence ID" value="OTG06910.1"/>
    <property type="molecule type" value="Genomic_DNA"/>
</dbReference>
<reference evidence="3" key="2">
    <citation type="submission" date="2017-02" db="EMBL/GenBank/DDBJ databases">
        <title>Sunflower complete genome.</title>
        <authorList>
            <person name="Langlade N."/>
            <person name="Munos S."/>
        </authorList>
    </citation>
    <scope>NUCLEOTIDE SEQUENCE [LARGE SCALE GENOMIC DNA]</scope>
    <source>
        <tissue evidence="3">Leaves</tissue>
    </source>
</reference>
<name>A0A251T6Y1_HELAN</name>
<reference evidence="2" key="3">
    <citation type="submission" date="2020-06" db="EMBL/GenBank/DDBJ databases">
        <title>Helianthus annuus Genome sequencing and assembly Release 2.</title>
        <authorList>
            <person name="Gouzy J."/>
            <person name="Langlade N."/>
            <person name="Munos S."/>
        </authorList>
    </citation>
    <scope>NUCLEOTIDE SEQUENCE</scope>
    <source>
        <tissue evidence="2">Leaves</tissue>
    </source>
</reference>
<dbReference type="InParanoid" id="A0A251T6Y1"/>
<dbReference type="Proteomes" id="UP000215914">
    <property type="component" value="Chromosome 11"/>
</dbReference>
<dbReference type="Gramene" id="mRNA:HanXRQr2_Chr11g0469991">
    <property type="protein sequence ID" value="CDS:HanXRQr2_Chr11g0469991.1"/>
    <property type="gene ID" value="HanXRQr2_Chr11g0469991"/>
</dbReference>
<organism evidence="3 4">
    <name type="scientific">Helianthus annuus</name>
    <name type="common">Common sunflower</name>
    <dbReference type="NCBI Taxonomy" id="4232"/>
    <lineage>
        <taxon>Eukaryota</taxon>
        <taxon>Viridiplantae</taxon>
        <taxon>Streptophyta</taxon>
        <taxon>Embryophyta</taxon>
        <taxon>Tracheophyta</taxon>
        <taxon>Spermatophyta</taxon>
        <taxon>Magnoliopsida</taxon>
        <taxon>eudicotyledons</taxon>
        <taxon>Gunneridae</taxon>
        <taxon>Pentapetalae</taxon>
        <taxon>asterids</taxon>
        <taxon>campanulids</taxon>
        <taxon>Asterales</taxon>
        <taxon>Asteraceae</taxon>
        <taxon>Asteroideae</taxon>
        <taxon>Heliantheae alliance</taxon>
        <taxon>Heliantheae</taxon>
        <taxon>Helianthus</taxon>
    </lineage>
</organism>
<gene>
    <name evidence="3" type="ORF">HannXRQ_Chr11g0324481</name>
    <name evidence="2" type="ORF">HanXRQr2_Chr11g0469991</name>
</gene>
<evidence type="ECO:0000313" key="3">
    <source>
        <dbReference type="EMBL" id="OTG06910.1"/>
    </source>
</evidence>